<keyword evidence="5" id="KW-0812">Transmembrane</keyword>
<dbReference type="RefSeq" id="WP_105716367.1">
    <property type="nucleotide sequence ID" value="NZ_PVBQ01000005.1"/>
</dbReference>
<dbReference type="InterPro" id="IPR003423">
    <property type="entry name" value="OMP_efflux"/>
</dbReference>
<dbReference type="PANTHER" id="PTHR30026">
    <property type="entry name" value="OUTER MEMBRANE PROTEIN TOLC"/>
    <property type="match status" value="1"/>
</dbReference>
<evidence type="ECO:0000313" key="10">
    <source>
        <dbReference type="Proteomes" id="UP000239711"/>
    </source>
</evidence>
<proteinExistence type="inferred from homology"/>
<keyword evidence="4" id="KW-1134">Transmembrane beta strand</keyword>
<evidence type="ECO:0008006" key="11">
    <source>
        <dbReference type="Google" id="ProtNLM"/>
    </source>
</evidence>
<dbReference type="OrthoDB" id="916581at2"/>
<feature type="coiled-coil region" evidence="8">
    <location>
        <begin position="156"/>
        <end position="214"/>
    </location>
</feature>
<evidence type="ECO:0000313" key="9">
    <source>
        <dbReference type="EMBL" id="PRD47739.1"/>
    </source>
</evidence>
<dbReference type="EMBL" id="PVBQ01000005">
    <property type="protein sequence ID" value="PRD47739.1"/>
    <property type="molecule type" value="Genomic_DNA"/>
</dbReference>
<comment type="subcellular location">
    <subcellularLocation>
        <location evidence="1">Cell outer membrane</location>
    </subcellularLocation>
</comment>
<dbReference type="GO" id="GO:0009279">
    <property type="term" value="C:cell outer membrane"/>
    <property type="evidence" value="ECO:0007669"/>
    <property type="project" value="UniProtKB-SubCell"/>
</dbReference>
<dbReference type="Proteomes" id="UP000239711">
    <property type="component" value="Unassembled WGS sequence"/>
</dbReference>
<gene>
    <name evidence="9" type="ORF">C5745_07415</name>
</gene>
<keyword evidence="10" id="KW-1185">Reference proteome</keyword>
<reference evidence="9 10" key="1">
    <citation type="submission" date="2018-02" db="EMBL/GenBank/DDBJ databases">
        <title>The draft genome of Sphingobacterium sp. 5JN-11.</title>
        <authorList>
            <person name="Liu L."/>
            <person name="Li L."/>
            <person name="Liang L."/>
            <person name="Zhang X."/>
            <person name="Wang T."/>
        </authorList>
    </citation>
    <scope>NUCLEOTIDE SEQUENCE [LARGE SCALE GENOMIC DNA]</scope>
    <source>
        <strain evidence="9 10">5JN-11</strain>
    </source>
</reference>
<evidence type="ECO:0000256" key="8">
    <source>
        <dbReference type="SAM" id="Coils"/>
    </source>
</evidence>
<dbReference type="AlphaFoldDB" id="A0A2S9J4U3"/>
<evidence type="ECO:0000256" key="6">
    <source>
        <dbReference type="ARBA" id="ARBA00023136"/>
    </source>
</evidence>
<evidence type="ECO:0000256" key="2">
    <source>
        <dbReference type="ARBA" id="ARBA00007613"/>
    </source>
</evidence>
<accession>A0A2S9J4U3</accession>
<dbReference type="Pfam" id="PF02321">
    <property type="entry name" value="OEP"/>
    <property type="match status" value="2"/>
</dbReference>
<organism evidence="9 10">
    <name type="scientific">Sphingobacterium haloxyli</name>
    <dbReference type="NCBI Taxonomy" id="2100533"/>
    <lineage>
        <taxon>Bacteria</taxon>
        <taxon>Pseudomonadati</taxon>
        <taxon>Bacteroidota</taxon>
        <taxon>Sphingobacteriia</taxon>
        <taxon>Sphingobacteriales</taxon>
        <taxon>Sphingobacteriaceae</taxon>
        <taxon>Sphingobacterium</taxon>
    </lineage>
</organism>
<evidence type="ECO:0000256" key="4">
    <source>
        <dbReference type="ARBA" id="ARBA00022452"/>
    </source>
</evidence>
<dbReference type="GO" id="GO:0015288">
    <property type="term" value="F:porin activity"/>
    <property type="evidence" value="ECO:0007669"/>
    <property type="project" value="TreeGrafter"/>
</dbReference>
<evidence type="ECO:0000256" key="3">
    <source>
        <dbReference type="ARBA" id="ARBA00022448"/>
    </source>
</evidence>
<comment type="similarity">
    <text evidence="2">Belongs to the outer membrane factor (OMF) (TC 1.B.17) family.</text>
</comment>
<evidence type="ECO:0000256" key="1">
    <source>
        <dbReference type="ARBA" id="ARBA00004442"/>
    </source>
</evidence>
<protein>
    <recommendedName>
        <fullName evidence="11">TolC family protein</fullName>
    </recommendedName>
</protein>
<dbReference type="SUPFAM" id="SSF56954">
    <property type="entry name" value="Outer membrane efflux proteins (OEP)"/>
    <property type="match status" value="1"/>
</dbReference>
<keyword evidence="3" id="KW-0813">Transport</keyword>
<dbReference type="InterPro" id="IPR051906">
    <property type="entry name" value="TolC-like"/>
</dbReference>
<name>A0A2S9J4U3_9SPHI</name>
<sequence>MWLIAVVALTTSAASGQVRVEHKVTLDEAVELALENHQQLKLSKANVSFNRAQQDVAEQQRLPTATFSASALYLGDALVLNTDFSKLQTVEMPNFGNSFAVQASQLLYKGGAIKKSVELAGLQTQLAELDLENDVQSIKFLVVSNYLDICRVLNQRQVYEQNRVLAEQRLANVLKQYEQDMVTRNEVIRGELQIKNLEQSILTARNNHAILSNQLSYALGLPDDVLIIPADAIGRPQVQAQSHYVDLARRVHPVIRSADQQIGMAEKNVSLIKTDRIPAVSAFGGYNMQRPLTTSTPVMDLYNNTWQVGVTLSYNIDNLFRTKKRIQVGERQTAIAREAWGLTLQNIDMGINAAYTKYWEAVQQEKLMEESKRLANENYQIVEAKYLNQLAITAEMTDATNAKLEAELQHANAAIGVLFQYYNLLKSTGTL</sequence>
<dbReference type="PANTHER" id="PTHR30026:SF23">
    <property type="entry name" value="TO APRF-PUTATIVE OUTER MEMBRANE EFFLUX PROTEIN OR SECRETED ALKALINE PHOSPHATASE-RELATED"/>
    <property type="match status" value="1"/>
</dbReference>
<keyword evidence="6" id="KW-0472">Membrane</keyword>
<keyword evidence="7" id="KW-0998">Cell outer membrane</keyword>
<dbReference type="GO" id="GO:0015562">
    <property type="term" value="F:efflux transmembrane transporter activity"/>
    <property type="evidence" value="ECO:0007669"/>
    <property type="project" value="InterPro"/>
</dbReference>
<evidence type="ECO:0000256" key="7">
    <source>
        <dbReference type="ARBA" id="ARBA00023237"/>
    </source>
</evidence>
<comment type="caution">
    <text evidence="9">The sequence shown here is derived from an EMBL/GenBank/DDBJ whole genome shotgun (WGS) entry which is preliminary data.</text>
</comment>
<dbReference type="GO" id="GO:1990281">
    <property type="term" value="C:efflux pump complex"/>
    <property type="evidence" value="ECO:0007669"/>
    <property type="project" value="TreeGrafter"/>
</dbReference>
<evidence type="ECO:0000256" key="5">
    <source>
        <dbReference type="ARBA" id="ARBA00022692"/>
    </source>
</evidence>
<dbReference type="Gene3D" id="1.20.1600.10">
    <property type="entry name" value="Outer membrane efflux proteins (OEP)"/>
    <property type="match status" value="1"/>
</dbReference>
<keyword evidence="8" id="KW-0175">Coiled coil</keyword>